<evidence type="ECO:0000313" key="2">
    <source>
        <dbReference type="Proteomes" id="UP000059188"/>
    </source>
</evidence>
<organism evidence="1 2">
    <name type="scientific">Thanatephorus cucumeris (strain AG1-IB / isolate 7/3/14)</name>
    <name type="common">Lettuce bottom rot fungus</name>
    <name type="synonym">Rhizoctonia solani</name>
    <dbReference type="NCBI Taxonomy" id="1108050"/>
    <lineage>
        <taxon>Eukaryota</taxon>
        <taxon>Fungi</taxon>
        <taxon>Dikarya</taxon>
        <taxon>Basidiomycota</taxon>
        <taxon>Agaricomycotina</taxon>
        <taxon>Agaricomycetes</taxon>
        <taxon>Cantharellales</taxon>
        <taxon>Ceratobasidiaceae</taxon>
        <taxon>Rhizoctonia</taxon>
        <taxon>Rhizoctonia solani AG-1</taxon>
    </lineage>
</organism>
<dbReference type="STRING" id="1108050.A0A0B7FJN1"/>
<dbReference type="EMBL" id="LN679126">
    <property type="protein sequence ID" value="CEL57079.1"/>
    <property type="molecule type" value="Genomic_DNA"/>
</dbReference>
<accession>A0A0B7FJN1</accession>
<keyword evidence="2" id="KW-1185">Reference proteome</keyword>
<dbReference type="OrthoDB" id="6511194at2759"/>
<dbReference type="AlphaFoldDB" id="A0A0B7FJN1"/>
<dbReference type="PANTHER" id="PTHR35871">
    <property type="entry name" value="EXPRESSED PROTEIN"/>
    <property type="match status" value="1"/>
</dbReference>
<proteinExistence type="predicted"/>
<dbReference type="PANTHER" id="PTHR35871:SF1">
    <property type="entry name" value="CXC1-LIKE CYSTEINE CLUSTER ASSOCIATED WITH KDZ TRANSPOSASES DOMAIN-CONTAINING PROTEIN"/>
    <property type="match status" value="1"/>
</dbReference>
<gene>
    <name evidence="1" type="ORF">RSOLAG1IB_08333</name>
</gene>
<reference evidence="1 2" key="1">
    <citation type="submission" date="2014-11" db="EMBL/GenBank/DDBJ databases">
        <authorList>
            <person name="Wibberg Daniel"/>
        </authorList>
    </citation>
    <scope>NUCLEOTIDE SEQUENCE [LARGE SCALE GENOMIC DNA]</scope>
    <source>
        <strain evidence="1">Rhizoctonia solani AG1-IB 7/3/14</strain>
    </source>
</reference>
<name>A0A0B7FJN1_THACB</name>
<sequence>MAAALRIFCHLDYTWDYTLSTDMSAIASGYSASYGRTIRRLIRAFIERGDLPKNRYGNGKASIINDEDFAYELKMHLQSIGKYAKAQDIITYLSDEEVMARFDLAGPPCPRTVQRWMKILGYTWRKELKGQYVDGHERKDVIEYRNNYYIPEFTKLAQRMVTYDSVTMEATPPTLEPGEMPVIMLKHDETVVFGHDQREIRWIGGDETPQPMPKGEGPSLMYAGYVSVDGWLRSNDQERNPEVILCPGTNRDGFMNSTRICTQIVKAISVAKEEYPNHKIVFIYDNATTHTKRREDAPSAIRMTLGPLENFGVTIVDENKQKRKI</sequence>
<evidence type="ECO:0000313" key="1">
    <source>
        <dbReference type="EMBL" id="CEL57079.1"/>
    </source>
</evidence>
<dbReference type="Proteomes" id="UP000059188">
    <property type="component" value="Unassembled WGS sequence"/>
</dbReference>
<protein>
    <submittedName>
        <fullName evidence="1">Uncharacterized protein</fullName>
    </submittedName>
</protein>